<keyword evidence="1" id="KW-0808">Transferase</keyword>
<dbReference type="EMBL" id="BAAAHK010000013">
    <property type="protein sequence ID" value="GAA0949789.1"/>
    <property type="molecule type" value="Genomic_DNA"/>
</dbReference>
<keyword evidence="6" id="KW-1185">Reference proteome</keyword>
<gene>
    <name evidence="5" type="ORF">GCM10009554_48780</name>
</gene>
<dbReference type="PANTHER" id="PTHR43877">
    <property type="entry name" value="AMINOALKYLPHOSPHONATE N-ACETYLTRANSFERASE-RELATED-RELATED"/>
    <property type="match status" value="1"/>
</dbReference>
<feature type="domain" description="N-acetyltransferase" evidence="4">
    <location>
        <begin position="3"/>
        <end position="151"/>
    </location>
</feature>
<dbReference type="RefSeq" id="WP_343974432.1">
    <property type="nucleotide sequence ID" value="NZ_BAAAHK010000013.1"/>
</dbReference>
<dbReference type="InterPro" id="IPR050832">
    <property type="entry name" value="Bact_Acetyltransf"/>
</dbReference>
<sequence>MGFEVRAATPEDAVGIAGVWAAAMPHLVKTARGIEAELRTGSSRIVLIAVEDSGTVVGYGNVYLPAPEDLAPRVRITVQVSPASRRQGIGGALADQISAAAAAAGAHKLLIVVNDEDDAKEFAIHRGFEIGRRMAHSRADLTAVPEPTRAPAELRLVDFTDVDPRRLWEANTAVGDDDPSGLSHTPEYDEWLARDWGHPDLRRDLSMALLAGDQVVSFVSTTADEERRVIWSNLTGTVPAYRGRGLAKVVKSAALTRSRDAGFEQAFTGNDAANKPMLAVNEWLGYRVAAAAWTAEKTLQPVDQTPEPAEQPSGPAEQTSEPVEQQR</sequence>
<evidence type="ECO:0000313" key="6">
    <source>
        <dbReference type="Proteomes" id="UP001500542"/>
    </source>
</evidence>
<dbReference type="Gene3D" id="3.40.630.30">
    <property type="match status" value="1"/>
</dbReference>
<dbReference type="PROSITE" id="PS51186">
    <property type="entry name" value="GNAT"/>
    <property type="match status" value="2"/>
</dbReference>
<proteinExistence type="predicted"/>
<evidence type="ECO:0000259" key="4">
    <source>
        <dbReference type="PROSITE" id="PS51186"/>
    </source>
</evidence>
<dbReference type="SUPFAM" id="SSF55729">
    <property type="entry name" value="Acyl-CoA N-acyltransferases (Nat)"/>
    <property type="match status" value="2"/>
</dbReference>
<evidence type="ECO:0000313" key="5">
    <source>
        <dbReference type="EMBL" id="GAA0949789.1"/>
    </source>
</evidence>
<dbReference type="InterPro" id="IPR000182">
    <property type="entry name" value="GNAT_dom"/>
</dbReference>
<keyword evidence="2" id="KW-0012">Acyltransferase</keyword>
<dbReference type="Proteomes" id="UP001500542">
    <property type="component" value="Unassembled WGS sequence"/>
</dbReference>
<organism evidence="5 6">
    <name type="scientific">Kribbella koreensis</name>
    <dbReference type="NCBI Taxonomy" id="57909"/>
    <lineage>
        <taxon>Bacteria</taxon>
        <taxon>Bacillati</taxon>
        <taxon>Actinomycetota</taxon>
        <taxon>Actinomycetes</taxon>
        <taxon>Propionibacteriales</taxon>
        <taxon>Kribbellaceae</taxon>
        <taxon>Kribbella</taxon>
    </lineage>
</organism>
<comment type="caution">
    <text evidence="5">The sequence shown here is derived from an EMBL/GenBank/DDBJ whole genome shotgun (WGS) entry which is preliminary data.</text>
</comment>
<feature type="domain" description="N-acetyltransferase" evidence="4">
    <location>
        <begin position="154"/>
        <end position="300"/>
    </location>
</feature>
<evidence type="ECO:0000256" key="2">
    <source>
        <dbReference type="ARBA" id="ARBA00023315"/>
    </source>
</evidence>
<dbReference type="Pfam" id="PF00583">
    <property type="entry name" value="Acetyltransf_1"/>
    <property type="match status" value="1"/>
</dbReference>
<reference evidence="5 6" key="1">
    <citation type="journal article" date="2019" name="Int. J. Syst. Evol. Microbiol.">
        <title>The Global Catalogue of Microorganisms (GCM) 10K type strain sequencing project: providing services to taxonomists for standard genome sequencing and annotation.</title>
        <authorList>
            <consortium name="The Broad Institute Genomics Platform"/>
            <consortium name="The Broad Institute Genome Sequencing Center for Infectious Disease"/>
            <person name="Wu L."/>
            <person name="Ma J."/>
        </authorList>
    </citation>
    <scope>NUCLEOTIDE SEQUENCE [LARGE SCALE GENOMIC DNA]</scope>
    <source>
        <strain evidence="5 6">JCM 10977</strain>
    </source>
</reference>
<name>A0ABN1QZP4_9ACTN</name>
<feature type="region of interest" description="Disordered" evidence="3">
    <location>
        <begin position="297"/>
        <end position="327"/>
    </location>
</feature>
<accession>A0ABN1QZP4</accession>
<feature type="compositionally biased region" description="Polar residues" evidence="3">
    <location>
        <begin position="316"/>
        <end position="327"/>
    </location>
</feature>
<evidence type="ECO:0000256" key="3">
    <source>
        <dbReference type="SAM" id="MobiDB-lite"/>
    </source>
</evidence>
<evidence type="ECO:0000256" key="1">
    <source>
        <dbReference type="ARBA" id="ARBA00022679"/>
    </source>
</evidence>
<protein>
    <submittedName>
        <fullName evidence="5">GNAT family N-acetyltransferase</fullName>
    </submittedName>
</protein>
<dbReference type="CDD" id="cd04301">
    <property type="entry name" value="NAT_SF"/>
    <property type="match status" value="1"/>
</dbReference>
<dbReference type="InterPro" id="IPR016181">
    <property type="entry name" value="Acyl_CoA_acyltransferase"/>
</dbReference>